<dbReference type="InParanoid" id="G4Z5U1"/>
<gene>
    <name evidence="2" type="ORF">PHYSODRAFT_494268</name>
</gene>
<evidence type="ECO:0000313" key="2">
    <source>
        <dbReference type="EMBL" id="EGZ19524.1"/>
    </source>
</evidence>
<name>G4Z5U1_PHYSP</name>
<proteinExistence type="predicted"/>
<keyword evidence="3" id="KW-1185">Reference proteome</keyword>
<feature type="compositionally biased region" description="Basic and acidic residues" evidence="1">
    <location>
        <begin position="38"/>
        <end position="50"/>
    </location>
</feature>
<dbReference type="Proteomes" id="UP000002640">
    <property type="component" value="Unassembled WGS sequence"/>
</dbReference>
<feature type="region of interest" description="Disordered" evidence="1">
    <location>
        <begin position="38"/>
        <end position="90"/>
    </location>
</feature>
<dbReference type="GeneID" id="20657046"/>
<evidence type="ECO:0000256" key="1">
    <source>
        <dbReference type="SAM" id="MobiDB-lite"/>
    </source>
</evidence>
<feature type="non-terminal residue" evidence="2">
    <location>
        <position position="1"/>
    </location>
</feature>
<organism evidence="2 3">
    <name type="scientific">Phytophthora sojae (strain P6497)</name>
    <name type="common">Soybean stem and root rot agent</name>
    <name type="synonym">Phytophthora megasperma f. sp. glycines</name>
    <dbReference type="NCBI Taxonomy" id="1094619"/>
    <lineage>
        <taxon>Eukaryota</taxon>
        <taxon>Sar</taxon>
        <taxon>Stramenopiles</taxon>
        <taxon>Oomycota</taxon>
        <taxon>Peronosporomycetes</taxon>
        <taxon>Peronosporales</taxon>
        <taxon>Peronosporaceae</taxon>
        <taxon>Phytophthora</taxon>
    </lineage>
</organism>
<feature type="compositionally biased region" description="Basic and acidic residues" evidence="1">
    <location>
        <begin position="80"/>
        <end position="90"/>
    </location>
</feature>
<feature type="compositionally biased region" description="Polar residues" evidence="1">
    <location>
        <begin position="52"/>
        <end position="64"/>
    </location>
</feature>
<dbReference type="RefSeq" id="XP_009522241.1">
    <property type="nucleotide sequence ID" value="XM_009523946.1"/>
</dbReference>
<sequence length="90" mass="10325">ALVKPLSVAIVVVYLLDRFADDSLRVLKMHERNIQTRRSERHLRTIDGRFKSINNSSPSNTKSSRCGKHTTHRITGSRSGNHDRTTITRR</sequence>
<dbReference type="EMBL" id="JH159153">
    <property type="protein sequence ID" value="EGZ19524.1"/>
    <property type="molecule type" value="Genomic_DNA"/>
</dbReference>
<reference evidence="2 3" key="1">
    <citation type="journal article" date="2006" name="Science">
        <title>Phytophthora genome sequences uncover evolutionary origins and mechanisms of pathogenesis.</title>
        <authorList>
            <person name="Tyler B.M."/>
            <person name="Tripathy S."/>
            <person name="Zhang X."/>
            <person name="Dehal P."/>
            <person name="Jiang R.H."/>
            <person name="Aerts A."/>
            <person name="Arredondo F.D."/>
            <person name="Baxter L."/>
            <person name="Bensasson D."/>
            <person name="Beynon J.L."/>
            <person name="Chapman J."/>
            <person name="Damasceno C.M."/>
            <person name="Dorrance A.E."/>
            <person name="Dou D."/>
            <person name="Dickerman A.W."/>
            <person name="Dubchak I.L."/>
            <person name="Garbelotto M."/>
            <person name="Gijzen M."/>
            <person name="Gordon S.G."/>
            <person name="Govers F."/>
            <person name="Grunwald N.J."/>
            <person name="Huang W."/>
            <person name="Ivors K.L."/>
            <person name="Jones R.W."/>
            <person name="Kamoun S."/>
            <person name="Krampis K."/>
            <person name="Lamour K.H."/>
            <person name="Lee M.K."/>
            <person name="McDonald W.H."/>
            <person name="Medina M."/>
            <person name="Meijer H.J."/>
            <person name="Nordberg E.K."/>
            <person name="Maclean D.J."/>
            <person name="Ospina-Giraldo M.D."/>
            <person name="Morris P.F."/>
            <person name="Phuntumart V."/>
            <person name="Putnam N.H."/>
            <person name="Rash S."/>
            <person name="Rose J.K."/>
            <person name="Sakihama Y."/>
            <person name="Salamov A.A."/>
            <person name="Savidor A."/>
            <person name="Scheuring C.F."/>
            <person name="Smith B.M."/>
            <person name="Sobral B.W."/>
            <person name="Terry A."/>
            <person name="Torto-Alalibo T.A."/>
            <person name="Win J."/>
            <person name="Xu Z."/>
            <person name="Zhang H."/>
            <person name="Grigoriev I.V."/>
            <person name="Rokhsar D.S."/>
            <person name="Boore J.L."/>
        </authorList>
    </citation>
    <scope>NUCLEOTIDE SEQUENCE [LARGE SCALE GENOMIC DNA]</scope>
    <source>
        <strain evidence="2 3">P6497</strain>
    </source>
</reference>
<dbReference type="AlphaFoldDB" id="G4Z5U1"/>
<protein>
    <submittedName>
        <fullName evidence="2">Uncharacterized protein</fullName>
    </submittedName>
</protein>
<accession>G4Z5U1</accession>
<dbReference type="KEGG" id="psoj:PHYSODRAFT_494268"/>
<evidence type="ECO:0000313" key="3">
    <source>
        <dbReference type="Proteomes" id="UP000002640"/>
    </source>
</evidence>